<evidence type="ECO:0000313" key="3">
    <source>
        <dbReference type="EMBL" id="GBP90880.1"/>
    </source>
</evidence>
<dbReference type="STRING" id="151549.A0A4C1ZSE2"/>
<dbReference type="InterPro" id="IPR012337">
    <property type="entry name" value="RNaseH-like_sf"/>
</dbReference>
<keyword evidence="4" id="KW-1185">Reference proteome</keyword>
<dbReference type="EMBL" id="BGZK01002122">
    <property type="protein sequence ID" value="GBP90880.1"/>
    <property type="molecule type" value="Genomic_DNA"/>
</dbReference>
<dbReference type="AlphaFoldDB" id="A0A4C1ZSE2"/>
<name>A0A4C1ZSE2_EUMVA</name>
<feature type="domain" description="HAT C-terminal dimerisation" evidence="2">
    <location>
        <begin position="590"/>
        <end position="647"/>
    </location>
</feature>
<dbReference type="OrthoDB" id="6598476at2759"/>
<gene>
    <name evidence="3" type="primary">Thap12</name>
    <name evidence="3" type="ORF">EVAR_100377_1</name>
</gene>
<dbReference type="Pfam" id="PF05699">
    <property type="entry name" value="Dimer_Tnp_hAT"/>
    <property type="match status" value="1"/>
</dbReference>
<dbReference type="InterPro" id="IPR008906">
    <property type="entry name" value="HATC_C_dom"/>
</dbReference>
<dbReference type="PANTHER" id="PTHR45749">
    <property type="match status" value="1"/>
</dbReference>
<evidence type="ECO:0000313" key="4">
    <source>
        <dbReference type="Proteomes" id="UP000299102"/>
    </source>
</evidence>
<accession>A0A4C1ZSE2</accession>
<dbReference type="Proteomes" id="UP000299102">
    <property type="component" value="Unassembled WGS sequence"/>
</dbReference>
<protein>
    <submittedName>
        <fullName evidence="3">52 kDa repressor of the inhibitor of the protein kinase</fullName>
    </submittedName>
</protein>
<feature type="region of interest" description="Disordered" evidence="1">
    <location>
        <begin position="1"/>
        <end position="33"/>
    </location>
</feature>
<comment type="caution">
    <text evidence="3">The sequence shown here is derived from an EMBL/GenBank/DDBJ whole genome shotgun (WGS) entry which is preliminary data.</text>
</comment>
<dbReference type="SUPFAM" id="SSF53098">
    <property type="entry name" value="Ribonuclease H-like"/>
    <property type="match status" value="1"/>
</dbReference>
<evidence type="ECO:0000256" key="1">
    <source>
        <dbReference type="SAM" id="MobiDB-lite"/>
    </source>
</evidence>
<sequence length="671" mass="75702">MSSRSRDTGRLYASGSARSAKRKAKDEKEKKNEAVLSKTRKLIEYLNVQSDVAKSTESKSENTEIESCTYDSGTTVSDEATFSTISEAVVEETAIPSNLAISCCSQGEAKSTASPLDLELSCSNQKVVDGILLDSNVTTVSSQKPNESKIYSNDIREWPSNFDKDYWIEKGSSELQHMNNISHVDQLTLIVRYVLPSGPVERSVKFLDMEGHTAEQLAQSLLDFLSESGIDIKDCRGQSYDNASNMSGKYTGLQARIKEINKYAEYIPCLAHSLNLVAKCAADCCTEASLFFDFIENLLYIFSVSTYRWGRLTSALRDSTSNIPILKRLSDTRWSARADATKALLCGFMTIKQVLEDIFNNVDQKAECRNKAYGLVSTMNKLETGIMTITWNGILERLQATSASLQSSDRDLNTGYALYESLYGYVQAMRSTFSDIEARAKDLTNCEEYQQQSSRRIKRNTKYDHFSGSTTFDDGFVENQTHGQHFEVQVFIVIIDNVLSALTKRMKAYHRITSVFEVFRQLKFLTTQEILEKSSNMVSAYEDDLENSLGGELVQFAELLKTDVAIVIDSKKQEPLEQQFYKFLLNNSLGSCFPNLEIALRIYLSLMNTNCSGERSFSTLKRIKTELRNTMGQERLNHLTLLNIEHDLLKEVDIESIISKFAHITSRKVYL</sequence>
<dbReference type="PANTHER" id="PTHR45749:SF23">
    <property type="entry name" value="ZINC FINGER MYM-TYPE PROTEIN 1-LIKE"/>
    <property type="match status" value="1"/>
</dbReference>
<proteinExistence type="predicted"/>
<dbReference type="GO" id="GO:0046983">
    <property type="term" value="F:protein dimerization activity"/>
    <property type="evidence" value="ECO:0007669"/>
    <property type="project" value="InterPro"/>
</dbReference>
<organism evidence="3 4">
    <name type="scientific">Eumeta variegata</name>
    <name type="common">Bagworm moth</name>
    <name type="synonym">Eumeta japonica</name>
    <dbReference type="NCBI Taxonomy" id="151549"/>
    <lineage>
        <taxon>Eukaryota</taxon>
        <taxon>Metazoa</taxon>
        <taxon>Ecdysozoa</taxon>
        <taxon>Arthropoda</taxon>
        <taxon>Hexapoda</taxon>
        <taxon>Insecta</taxon>
        <taxon>Pterygota</taxon>
        <taxon>Neoptera</taxon>
        <taxon>Endopterygota</taxon>
        <taxon>Lepidoptera</taxon>
        <taxon>Glossata</taxon>
        <taxon>Ditrysia</taxon>
        <taxon>Tineoidea</taxon>
        <taxon>Psychidae</taxon>
        <taxon>Oiketicinae</taxon>
        <taxon>Eumeta</taxon>
    </lineage>
</organism>
<feature type="compositionally biased region" description="Basic and acidic residues" evidence="1">
    <location>
        <begin position="24"/>
        <end position="33"/>
    </location>
</feature>
<evidence type="ECO:0000259" key="2">
    <source>
        <dbReference type="Pfam" id="PF05699"/>
    </source>
</evidence>
<reference evidence="3 4" key="1">
    <citation type="journal article" date="2019" name="Commun. Biol.">
        <title>The bagworm genome reveals a unique fibroin gene that provides high tensile strength.</title>
        <authorList>
            <person name="Kono N."/>
            <person name="Nakamura H."/>
            <person name="Ohtoshi R."/>
            <person name="Tomita M."/>
            <person name="Numata K."/>
            <person name="Arakawa K."/>
        </authorList>
    </citation>
    <scope>NUCLEOTIDE SEQUENCE [LARGE SCALE GENOMIC DNA]</scope>
</reference>